<evidence type="ECO:0000313" key="3">
    <source>
        <dbReference type="EMBL" id="EEQ28217.1"/>
    </source>
</evidence>
<name>C5FEI3_ARTOC</name>
<evidence type="ECO:0000313" key="4">
    <source>
        <dbReference type="Proteomes" id="UP000002035"/>
    </source>
</evidence>
<dbReference type="NCBIfam" id="NF002598">
    <property type="entry name" value="PRK02253.1"/>
    <property type="match status" value="1"/>
</dbReference>
<dbReference type="InterPro" id="IPR011962">
    <property type="entry name" value="dCTP_deaminase"/>
</dbReference>
<dbReference type="InterPro" id="IPR033704">
    <property type="entry name" value="dUTPase_trimeric"/>
</dbReference>
<accession>C5FEI3</accession>
<dbReference type="PANTHER" id="PTHR42680">
    <property type="entry name" value="DCTP DEAMINASE"/>
    <property type="match status" value="1"/>
</dbReference>
<dbReference type="AlphaFoldDB" id="C5FEI3"/>
<reference evidence="4" key="1">
    <citation type="journal article" date="2012" name="MBio">
        <title>Comparative genome analysis of Trichophyton rubrum and related dermatophytes reveals candidate genes involved in infection.</title>
        <authorList>
            <person name="Martinez D.A."/>
            <person name="Oliver B.G."/>
            <person name="Graeser Y."/>
            <person name="Goldberg J.M."/>
            <person name="Li W."/>
            <person name="Martinez-Rossi N.M."/>
            <person name="Monod M."/>
            <person name="Shelest E."/>
            <person name="Barton R.C."/>
            <person name="Birch E."/>
            <person name="Brakhage A.A."/>
            <person name="Chen Z."/>
            <person name="Gurr S.J."/>
            <person name="Heiman D."/>
            <person name="Heitman J."/>
            <person name="Kosti I."/>
            <person name="Rossi A."/>
            <person name="Saif S."/>
            <person name="Samalova M."/>
            <person name="Saunders C.W."/>
            <person name="Shea T."/>
            <person name="Summerbell R.C."/>
            <person name="Xu J."/>
            <person name="Young S."/>
            <person name="Zeng Q."/>
            <person name="Birren B.W."/>
            <person name="Cuomo C.A."/>
            <person name="White T.C."/>
        </authorList>
    </citation>
    <scope>NUCLEOTIDE SEQUENCE [LARGE SCALE GENOMIC DNA]</scope>
    <source>
        <strain evidence="4">ATCC MYA-4605 / CBS 113480</strain>
    </source>
</reference>
<dbReference type="VEuPathDB" id="FungiDB:MCYG_01105"/>
<dbReference type="OMA" id="CMLNTAV"/>
<sequence length="179" mass="19161">MILPGHSLVARNIITGLVSPSLQIQPCGVDLTLSKVLTWTSAGTIDFDNSQRRKAATNEVAFVPIQQSAGETSEVEHEVVDLPQGSYLVEFNETVSVPLDVMGQLYVRSSLFRSGALLNAGVMDAGYNGAVGALLQVMNPAGLRLYKNARLAQFVFHQMSEPVDGYDGVYQGSATLSEG</sequence>
<keyword evidence="4" id="KW-1185">Reference proteome</keyword>
<dbReference type="EMBL" id="DS995701">
    <property type="protein sequence ID" value="EEQ28217.1"/>
    <property type="molecule type" value="Genomic_DNA"/>
</dbReference>
<dbReference type="eggNOG" id="ENOG502SNQF">
    <property type="taxonomic scope" value="Eukaryota"/>
</dbReference>
<dbReference type="SUPFAM" id="SSF51283">
    <property type="entry name" value="dUTPase-like"/>
    <property type="match status" value="1"/>
</dbReference>
<keyword evidence="2" id="KW-0546">Nucleotide metabolism</keyword>
<evidence type="ECO:0000256" key="1">
    <source>
        <dbReference type="ARBA" id="ARBA00022801"/>
    </source>
</evidence>
<dbReference type="InterPro" id="IPR036157">
    <property type="entry name" value="dUTPase-like_sf"/>
</dbReference>
<dbReference type="Proteomes" id="UP000002035">
    <property type="component" value="Unassembled WGS sequence"/>
</dbReference>
<evidence type="ECO:0000256" key="2">
    <source>
        <dbReference type="ARBA" id="ARBA00023080"/>
    </source>
</evidence>
<dbReference type="Pfam" id="PF22769">
    <property type="entry name" value="DCD"/>
    <property type="match status" value="1"/>
</dbReference>
<dbReference type="PANTHER" id="PTHR42680:SF3">
    <property type="entry name" value="DCTP DEAMINASE"/>
    <property type="match status" value="1"/>
</dbReference>
<dbReference type="RefSeq" id="XP_002851001.1">
    <property type="nucleotide sequence ID" value="XM_002850955.1"/>
</dbReference>
<protein>
    <submittedName>
        <fullName evidence="3">Deoxyuridine 5'-triphosphate nucleotidohydrolase</fullName>
    </submittedName>
</protein>
<dbReference type="CDD" id="cd07557">
    <property type="entry name" value="trimeric_dUTPase"/>
    <property type="match status" value="1"/>
</dbReference>
<gene>
    <name evidence="3" type="ORF">MCYG_01105</name>
</gene>
<keyword evidence="1 3" id="KW-0378">Hydrolase</keyword>
<dbReference type="Gene3D" id="2.70.40.10">
    <property type="match status" value="1"/>
</dbReference>
<proteinExistence type="predicted"/>
<dbReference type="GO" id="GO:0006229">
    <property type="term" value="P:dUTP biosynthetic process"/>
    <property type="evidence" value="ECO:0007669"/>
    <property type="project" value="InterPro"/>
</dbReference>
<dbReference type="OrthoDB" id="2874071at2759"/>
<dbReference type="HOGENOM" id="CLU_103451_0_0_1"/>
<dbReference type="GeneID" id="9228462"/>
<organism evidence="3 4">
    <name type="scientific">Arthroderma otae (strain ATCC MYA-4605 / CBS 113480)</name>
    <name type="common">Microsporum canis</name>
    <dbReference type="NCBI Taxonomy" id="554155"/>
    <lineage>
        <taxon>Eukaryota</taxon>
        <taxon>Fungi</taxon>
        <taxon>Dikarya</taxon>
        <taxon>Ascomycota</taxon>
        <taxon>Pezizomycotina</taxon>
        <taxon>Eurotiomycetes</taxon>
        <taxon>Eurotiomycetidae</taxon>
        <taxon>Onygenales</taxon>
        <taxon>Arthrodermataceae</taxon>
        <taxon>Microsporum</taxon>
    </lineage>
</organism>
<dbReference type="GO" id="GO:0008829">
    <property type="term" value="F:dCTP deaminase activity"/>
    <property type="evidence" value="ECO:0007669"/>
    <property type="project" value="InterPro"/>
</dbReference>